<dbReference type="PhylomeDB" id="A0A0G4GT09"/>
<proteinExistence type="predicted"/>
<name>A0A0G4GT09_9ALVE</name>
<dbReference type="InterPro" id="IPR020422">
    <property type="entry name" value="TYR_PHOSPHATASE_DUAL_dom"/>
</dbReference>
<evidence type="ECO:0000259" key="2">
    <source>
        <dbReference type="PROSITE" id="PS50054"/>
    </source>
</evidence>
<feature type="domain" description="Tyrosine-protein phosphatase" evidence="2">
    <location>
        <begin position="23"/>
        <end position="174"/>
    </location>
</feature>
<dbReference type="SUPFAM" id="SSF52799">
    <property type="entry name" value="(Phosphotyrosine protein) phosphatases II"/>
    <property type="match status" value="1"/>
</dbReference>
<dbReference type="PANTHER" id="PTHR46653">
    <property type="entry name" value="SPECIFICITY PROTEIN PHOSPHATASE, PUTATIVE-RELATED"/>
    <property type="match status" value="1"/>
</dbReference>
<evidence type="ECO:0000313" key="3">
    <source>
        <dbReference type="EMBL" id="CEM33540.1"/>
    </source>
</evidence>
<dbReference type="SMART" id="SM00195">
    <property type="entry name" value="DSPc"/>
    <property type="match status" value="1"/>
</dbReference>
<feature type="region of interest" description="Disordered" evidence="1">
    <location>
        <begin position="209"/>
        <end position="255"/>
    </location>
</feature>
<dbReference type="AlphaFoldDB" id="A0A0G4GT09"/>
<protein>
    <recommendedName>
        <fullName evidence="2">Tyrosine-protein phosphatase domain-containing protein</fullName>
    </recommendedName>
</protein>
<evidence type="ECO:0000256" key="1">
    <source>
        <dbReference type="SAM" id="MobiDB-lite"/>
    </source>
</evidence>
<dbReference type="Pfam" id="PF00782">
    <property type="entry name" value="DSPc"/>
    <property type="match status" value="1"/>
</dbReference>
<gene>
    <name evidence="3" type="ORF">Cvel_5144</name>
</gene>
<dbReference type="CDD" id="cd14498">
    <property type="entry name" value="DSP"/>
    <property type="match status" value="1"/>
</dbReference>
<reference evidence="3" key="1">
    <citation type="submission" date="2014-11" db="EMBL/GenBank/DDBJ databases">
        <authorList>
            <person name="Otto D Thomas"/>
            <person name="Naeem Raeece"/>
        </authorList>
    </citation>
    <scope>NUCLEOTIDE SEQUENCE</scope>
</reference>
<dbReference type="EMBL" id="CDMZ01001502">
    <property type="protein sequence ID" value="CEM33540.1"/>
    <property type="molecule type" value="Genomic_DNA"/>
</dbReference>
<sequence>MSDDVPLDAEAGGAANDEEEEEEYVKIKDGLFVGNQICGFAFMMRDYHKITYVVNCADGDVEVLKQDFEDLHILNFKWEDSDDQIILDDQNKNIGEIVKYIRRAEKAGKQAIILSRKGESRSMCVAAAALMKMNNWSLQKALQWMESKQGVKEKMRIRLSLMKQLKAYEQRLFASSSNGSKPTKGWEVAAAVPGGSDAQNSEQVVLGNTFVNQRESGKRSTPAKTGLSRGKRVSWGDGASSEDEPTVCQRKRLEDGSERDCRLRNKRKGAQAGGVLSPSKGILKSRGDSNAACRARLSVLLNFSFLPIESFSIPPSIIPVCACVQKVVTFEGSNASIKKKLRLGHEMKHREEGREALALGGVSTRKNSGRTGGEALELGGMSTRRNSGRTSGEALALKKRKETREARKAGRKVRKEGPKAAMSSSHAR</sequence>
<dbReference type="InterPro" id="IPR029021">
    <property type="entry name" value="Prot-tyrosine_phosphatase-like"/>
</dbReference>
<dbReference type="VEuPathDB" id="CryptoDB:Cvel_5144"/>
<organism evidence="3">
    <name type="scientific">Chromera velia CCMP2878</name>
    <dbReference type="NCBI Taxonomy" id="1169474"/>
    <lineage>
        <taxon>Eukaryota</taxon>
        <taxon>Sar</taxon>
        <taxon>Alveolata</taxon>
        <taxon>Colpodellida</taxon>
        <taxon>Chromeraceae</taxon>
        <taxon>Chromera</taxon>
    </lineage>
</organism>
<dbReference type="Gene3D" id="3.90.190.10">
    <property type="entry name" value="Protein tyrosine phosphatase superfamily"/>
    <property type="match status" value="1"/>
</dbReference>
<feature type="region of interest" description="Disordered" evidence="1">
    <location>
        <begin position="1"/>
        <end position="20"/>
    </location>
</feature>
<dbReference type="PANTHER" id="PTHR46653:SF1">
    <property type="entry name" value="SPECIFICITY PROTEIN PHOSPHATASE, PUTATIVE-RELATED"/>
    <property type="match status" value="1"/>
</dbReference>
<feature type="region of interest" description="Disordered" evidence="1">
    <location>
        <begin position="363"/>
        <end position="428"/>
    </location>
</feature>
<accession>A0A0G4GT09</accession>
<dbReference type="InterPro" id="IPR000340">
    <property type="entry name" value="Dual-sp_phosphatase_cat-dom"/>
</dbReference>
<dbReference type="PROSITE" id="PS50054">
    <property type="entry name" value="TYR_PHOSPHATASE_DUAL"/>
    <property type="match status" value="1"/>
</dbReference>